<accession>A0AAV5QMC3</accession>
<evidence type="ECO:0000256" key="1">
    <source>
        <dbReference type="SAM" id="Phobius"/>
    </source>
</evidence>
<dbReference type="AlphaFoldDB" id="A0AAV5QMC3"/>
<keyword evidence="1" id="KW-0472">Membrane</keyword>
<dbReference type="GeneID" id="90073993"/>
<protein>
    <submittedName>
        <fullName evidence="2">Uncharacterized protein</fullName>
    </submittedName>
</protein>
<feature type="transmembrane region" description="Helical" evidence="1">
    <location>
        <begin position="64"/>
        <end position="84"/>
    </location>
</feature>
<keyword evidence="1" id="KW-1133">Transmembrane helix</keyword>
<comment type="caution">
    <text evidence="2">The sequence shown here is derived from an EMBL/GenBank/DDBJ whole genome shotgun (WGS) entry which is preliminary data.</text>
</comment>
<dbReference type="Proteomes" id="UP001360560">
    <property type="component" value="Unassembled WGS sequence"/>
</dbReference>
<proteinExistence type="predicted"/>
<dbReference type="RefSeq" id="XP_064853014.1">
    <property type="nucleotide sequence ID" value="XM_064996942.1"/>
</dbReference>
<organism evidence="2 3">
    <name type="scientific">Saccharomycopsis crataegensis</name>
    <dbReference type="NCBI Taxonomy" id="43959"/>
    <lineage>
        <taxon>Eukaryota</taxon>
        <taxon>Fungi</taxon>
        <taxon>Dikarya</taxon>
        <taxon>Ascomycota</taxon>
        <taxon>Saccharomycotina</taxon>
        <taxon>Saccharomycetes</taxon>
        <taxon>Saccharomycopsidaceae</taxon>
        <taxon>Saccharomycopsis</taxon>
    </lineage>
</organism>
<dbReference type="EMBL" id="BTFZ01000011">
    <property type="protein sequence ID" value="GMM36018.1"/>
    <property type="molecule type" value="Genomic_DNA"/>
</dbReference>
<gene>
    <name evidence="2" type="ORF">DASC09_033430</name>
</gene>
<evidence type="ECO:0000313" key="2">
    <source>
        <dbReference type="EMBL" id="GMM36018.1"/>
    </source>
</evidence>
<name>A0AAV5QMC3_9ASCO</name>
<reference evidence="2 3" key="1">
    <citation type="journal article" date="2023" name="Elife">
        <title>Identification of key yeast species and microbe-microbe interactions impacting larval growth of Drosophila in the wild.</title>
        <authorList>
            <person name="Mure A."/>
            <person name="Sugiura Y."/>
            <person name="Maeda R."/>
            <person name="Honda K."/>
            <person name="Sakurai N."/>
            <person name="Takahashi Y."/>
            <person name="Watada M."/>
            <person name="Katoh T."/>
            <person name="Gotoh A."/>
            <person name="Gotoh Y."/>
            <person name="Taniguchi I."/>
            <person name="Nakamura K."/>
            <person name="Hayashi T."/>
            <person name="Katayama T."/>
            <person name="Uemura T."/>
            <person name="Hattori Y."/>
        </authorList>
    </citation>
    <scope>NUCLEOTIDE SEQUENCE [LARGE SCALE GENOMIC DNA]</scope>
    <source>
        <strain evidence="2 3">SC-9</strain>
    </source>
</reference>
<keyword evidence="1" id="KW-0812">Transmembrane</keyword>
<evidence type="ECO:0000313" key="3">
    <source>
        <dbReference type="Proteomes" id="UP001360560"/>
    </source>
</evidence>
<keyword evidence="3" id="KW-1185">Reference proteome</keyword>
<sequence>MFWTSDIHKYLRAPKTSKNINDTESVTLGNFTGSSIQDRSESKSLDTEDEINYISKAFFNVKNFIFKIIVPVVLLATFIFLINLPADTPSFYRSPGLISFEDHGNHIVNHNDGFSDGVFTGGYDLDDDKVDGEYKSDGDGDNGDKWIIG</sequence>